<dbReference type="InterPro" id="IPR036770">
    <property type="entry name" value="Ankyrin_rpt-contain_sf"/>
</dbReference>
<name>A0A6I6AC54_9PLAN</name>
<evidence type="ECO:0000313" key="2">
    <source>
        <dbReference type="Proteomes" id="UP000427281"/>
    </source>
</evidence>
<dbReference type="AlphaFoldDB" id="A0A6I6AC54"/>
<dbReference type="SUPFAM" id="SSF48403">
    <property type="entry name" value="Ankyrin repeat"/>
    <property type="match status" value="1"/>
</dbReference>
<accession>A0A6I6AC54</accession>
<dbReference type="Proteomes" id="UP000427281">
    <property type="component" value="Chromosome"/>
</dbReference>
<evidence type="ECO:0000313" key="1">
    <source>
        <dbReference type="EMBL" id="QGQ23957.1"/>
    </source>
</evidence>
<dbReference type="Gene3D" id="1.25.40.20">
    <property type="entry name" value="Ankyrin repeat-containing domain"/>
    <property type="match status" value="1"/>
</dbReference>
<dbReference type="EMBL" id="CP043930">
    <property type="protein sequence ID" value="QGQ23957.1"/>
    <property type="molecule type" value="Genomic_DNA"/>
</dbReference>
<reference evidence="1 2" key="1">
    <citation type="submission" date="2019-09" db="EMBL/GenBank/DDBJ databases">
        <title>Gimesia benthica sp. nov., a novel bacterium isolated from deep-sea water of the Northwest Indian Ocean.</title>
        <authorList>
            <person name="Dai X."/>
        </authorList>
    </citation>
    <scope>NUCLEOTIDE SEQUENCE [LARGE SCALE GENOMIC DNA]</scope>
    <source>
        <strain evidence="1 2">E7</strain>
    </source>
</reference>
<proteinExistence type="predicted"/>
<sequence length="165" mass="18923">MSFDDLIEAIYARDKYDDFGNLAKTIYTDDPDKFYTDFFDKVRQFVEEGGNINQSRPPMGWSLMHIACEKRDVRLIKGILNIDRSLLNTLADCNYPPIFQALDADIDGPIQTGKEITLETTKAMLELGADSDVKYKTYESLRDFAKSYGKIAVYKFDHTIQPLLQ</sequence>
<dbReference type="KEGG" id="gim:F1728_15265"/>
<dbReference type="RefSeq" id="WP_155364853.1">
    <property type="nucleotide sequence ID" value="NZ_CP043930.1"/>
</dbReference>
<gene>
    <name evidence="1" type="ORF">F1728_15265</name>
</gene>
<keyword evidence="2" id="KW-1185">Reference proteome</keyword>
<protein>
    <recommendedName>
        <fullName evidence="3">Ankyrin repeat domain-containing protein</fullName>
    </recommendedName>
</protein>
<evidence type="ECO:0008006" key="3">
    <source>
        <dbReference type="Google" id="ProtNLM"/>
    </source>
</evidence>
<organism evidence="1 2">
    <name type="scientific">Gimesia benthica</name>
    <dbReference type="NCBI Taxonomy" id="2608982"/>
    <lineage>
        <taxon>Bacteria</taxon>
        <taxon>Pseudomonadati</taxon>
        <taxon>Planctomycetota</taxon>
        <taxon>Planctomycetia</taxon>
        <taxon>Planctomycetales</taxon>
        <taxon>Planctomycetaceae</taxon>
        <taxon>Gimesia</taxon>
    </lineage>
</organism>